<evidence type="ECO:0000259" key="4">
    <source>
        <dbReference type="Pfam" id="PF06441"/>
    </source>
</evidence>
<feature type="domain" description="Epoxide hydrolase N-terminal" evidence="4">
    <location>
        <begin position="51"/>
        <end position="156"/>
    </location>
</feature>
<dbReference type="PROSITE" id="PS51257">
    <property type="entry name" value="PROKAR_LIPOPROTEIN"/>
    <property type="match status" value="1"/>
</dbReference>
<dbReference type="InterPro" id="IPR016292">
    <property type="entry name" value="Epoxide_hydrolase"/>
</dbReference>
<dbReference type="Proteomes" id="UP001428817">
    <property type="component" value="Unassembled WGS sequence"/>
</dbReference>
<evidence type="ECO:0000313" key="5">
    <source>
        <dbReference type="EMBL" id="GAA5164314.1"/>
    </source>
</evidence>
<proteinExistence type="inferred from homology"/>
<evidence type="ECO:0000256" key="1">
    <source>
        <dbReference type="ARBA" id="ARBA00010088"/>
    </source>
</evidence>
<reference evidence="6" key="1">
    <citation type="journal article" date="2019" name="Int. J. Syst. Evol. Microbiol.">
        <title>The Global Catalogue of Microorganisms (GCM) 10K type strain sequencing project: providing services to taxonomists for standard genome sequencing and annotation.</title>
        <authorList>
            <consortium name="The Broad Institute Genomics Platform"/>
            <consortium name="The Broad Institute Genome Sequencing Center for Infectious Disease"/>
            <person name="Wu L."/>
            <person name="Ma J."/>
        </authorList>
    </citation>
    <scope>NUCLEOTIDE SEQUENCE [LARGE SCALE GENOMIC DNA]</scope>
    <source>
        <strain evidence="6">JCM 18303</strain>
    </source>
</reference>
<name>A0ABP9QMS1_9PSEU</name>
<dbReference type="PANTHER" id="PTHR21661">
    <property type="entry name" value="EPOXIDE HYDROLASE 1-RELATED"/>
    <property type="match status" value="1"/>
</dbReference>
<dbReference type="InterPro" id="IPR000639">
    <property type="entry name" value="Epox_hydrolase-like"/>
</dbReference>
<dbReference type="SUPFAM" id="SSF53474">
    <property type="entry name" value="alpha/beta-Hydrolases"/>
    <property type="match status" value="1"/>
</dbReference>
<keyword evidence="3 5" id="KW-0378">Hydrolase</keyword>
<dbReference type="GO" id="GO:0016787">
    <property type="term" value="F:hydrolase activity"/>
    <property type="evidence" value="ECO:0007669"/>
    <property type="project" value="UniProtKB-KW"/>
</dbReference>
<keyword evidence="6" id="KW-1185">Reference proteome</keyword>
<dbReference type="InterPro" id="IPR006311">
    <property type="entry name" value="TAT_signal"/>
</dbReference>
<dbReference type="PRINTS" id="PR00412">
    <property type="entry name" value="EPOXHYDRLASE"/>
</dbReference>
<evidence type="ECO:0000256" key="2">
    <source>
        <dbReference type="ARBA" id="ARBA00022797"/>
    </source>
</evidence>
<dbReference type="PIRSF" id="PIRSF001112">
    <property type="entry name" value="Epoxide_hydrolase"/>
    <property type="match status" value="1"/>
</dbReference>
<keyword evidence="2" id="KW-0058">Aromatic hydrocarbons catabolism</keyword>
<evidence type="ECO:0000256" key="3">
    <source>
        <dbReference type="ARBA" id="ARBA00022801"/>
    </source>
</evidence>
<evidence type="ECO:0000313" key="6">
    <source>
        <dbReference type="Proteomes" id="UP001428817"/>
    </source>
</evidence>
<dbReference type="PROSITE" id="PS51318">
    <property type="entry name" value="TAT"/>
    <property type="match status" value="1"/>
</dbReference>
<dbReference type="EMBL" id="BAABJP010000030">
    <property type="protein sequence ID" value="GAA5164314.1"/>
    <property type="molecule type" value="Genomic_DNA"/>
</dbReference>
<dbReference type="InterPro" id="IPR010497">
    <property type="entry name" value="Epoxide_hydro_N"/>
</dbReference>
<comment type="caution">
    <text evidence="5">The sequence shown here is derived from an EMBL/GenBank/DDBJ whole genome shotgun (WGS) entry which is preliminary data.</text>
</comment>
<dbReference type="RefSeq" id="WP_185062360.1">
    <property type="nucleotide sequence ID" value="NZ_BAABJP010000030.1"/>
</dbReference>
<protein>
    <submittedName>
        <fullName evidence="5">Epoxide hydrolase</fullName>
    </submittedName>
</protein>
<sequence length="426" mass="47039">MDRSGRVFSRREWLRATVGAGVAFGLAGPLATACGSAGPDRLVLPEATDAVTPFALRVPEGVLDDLRRRLAATRWPERETVPDSAQGPQLDRVRRLVAHWSTEYDWRKAEARLNGAGQFRTRLDGLGIHFLHARSRHENAFPLLLTHGWPGSVVEFLGLVGPLTDPTAFGGSAGDAFHLVVPSLPGFGFSDKPAAAGWNSERIARAWAELMNRLGYPRYLAQGGDWGADVTARLAKLKPANLTAIHLNFFGMFSPPVAGEPNPEERVALASLRRFGTDGFGYFAEQGTRPQQVGYGLTDSPAGQAAWIYEKFTEWTDSNRDPEALLGYDHLLDNIMLHWLPATAASSARIYWENFKAGDVTGPFGVPVGFSAFPKEILPMPRVWAERVFRDKLVYFNQVDRGGHFAALEQPALFAEELRKFARLFR</sequence>
<organism evidence="5 6">
    <name type="scientific">Pseudonocardia eucalypti</name>
    <dbReference type="NCBI Taxonomy" id="648755"/>
    <lineage>
        <taxon>Bacteria</taxon>
        <taxon>Bacillati</taxon>
        <taxon>Actinomycetota</taxon>
        <taxon>Actinomycetes</taxon>
        <taxon>Pseudonocardiales</taxon>
        <taxon>Pseudonocardiaceae</taxon>
        <taxon>Pseudonocardia</taxon>
    </lineage>
</organism>
<gene>
    <name evidence="5" type="ORF">GCM10023321_52600</name>
</gene>
<dbReference type="InterPro" id="IPR029058">
    <property type="entry name" value="AB_hydrolase_fold"/>
</dbReference>
<comment type="similarity">
    <text evidence="1">Belongs to the peptidase S33 family.</text>
</comment>
<dbReference type="Pfam" id="PF06441">
    <property type="entry name" value="EHN"/>
    <property type="match status" value="1"/>
</dbReference>
<dbReference type="PANTHER" id="PTHR21661:SF35">
    <property type="entry name" value="EPOXIDE HYDROLASE"/>
    <property type="match status" value="1"/>
</dbReference>
<accession>A0ABP9QMS1</accession>
<dbReference type="Gene3D" id="3.40.50.1820">
    <property type="entry name" value="alpha/beta hydrolase"/>
    <property type="match status" value="1"/>
</dbReference>